<dbReference type="PANTHER" id="PTHR35392:SF1">
    <property type="entry name" value="ZN(II)2CYS6 TRANSCRIPTION FACTOR (EUROFUNG)"/>
    <property type="match status" value="1"/>
</dbReference>
<dbReference type="EMBL" id="JAGHQL010000005">
    <property type="protein sequence ID" value="KAH0545474.1"/>
    <property type="molecule type" value="Genomic_DNA"/>
</dbReference>
<gene>
    <name evidence="2" type="ORF">FGG08_000475</name>
</gene>
<dbReference type="AlphaFoldDB" id="A0A9P8L628"/>
<feature type="region of interest" description="Disordered" evidence="1">
    <location>
        <begin position="144"/>
        <end position="252"/>
    </location>
</feature>
<evidence type="ECO:0000313" key="2">
    <source>
        <dbReference type="EMBL" id="KAH0545474.1"/>
    </source>
</evidence>
<dbReference type="InterPro" id="IPR052973">
    <property type="entry name" value="Fungal_sec-metab_reg_TF"/>
</dbReference>
<dbReference type="Proteomes" id="UP000698800">
    <property type="component" value="Unassembled WGS sequence"/>
</dbReference>
<reference evidence="2" key="1">
    <citation type="submission" date="2021-03" db="EMBL/GenBank/DDBJ databases">
        <title>Comparative genomics and phylogenomic investigation of the class Geoglossomycetes provide insights into ecological specialization and systematics.</title>
        <authorList>
            <person name="Melie T."/>
            <person name="Pirro S."/>
            <person name="Miller A.N."/>
            <person name="Quandt A."/>
        </authorList>
    </citation>
    <scope>NUCLEOTIDE SEQUENCE</scope>
    <source>
        <strain evidence="2">GBOQ0MN5Z8</strain>
    </source>
</reference>
<feature type="compositionally biased region" description="Polar residues" evidence="1">
    <location>
        <begin position="186"/>
        <end position="199"/>
    </location>
</feature>
<organism evidence="2 3">
    <name type="scientific">Glutinoglossum americanum</name>
    <dbReference type="NCBI Taxonomy" id="1670608"/>
    <lineage>
        <taxon>Eukaryota</taxon>
        <taxon>Fungi</taxon>
        <taxon>Dikarya</taxon>
        <taxon>Ascomycota</taxon>
        <taxon>Pezizomycotina</taxon>
        <taxon>Geoglossomycetes</taxon>
        <taxon>Geoglossales</taxon>
        <taxon>Geoglossaceae</taxon>
        <taxon>Glutinoglossum</taxon>
    </lineage>
</organism>
<dbReference type="OrthoDB" id="4226666at2759"/>
<proteinExistence type="predicted"/>
<keyword evidence="3" id="KW-1185">Reference proteome</keyword>
<dbReference type="PANTHER" id="PTHR35392">
    <property type="entry name" value="ZN(II)2CYS6 TRANSCRIPTION FACTOR (EUROFUNG)-RELATED-RELATED"/>
    <property type="match status" value="1"/>
</dbReference>
<protein>
    <submittedName>
        <fullName evidence="2">Uncharacterized protein</fullName>
    </submittedName>
</protein>
<feature type="compositionally biased region" description="Polar residues" evidence="1">
    <location>
        <begin position="160"/>
        <end position="176"/>
    </location>
</feature>
<evidence type="ECO:0000256" key="1">
    <source>
        <dbReference type="SAM" id="MobiDB-lite"/>
    </source>
</evidence>
<name>A0A9P8L628_9PEZI</name>
<sequence length="637" mass="70178">MDILSADWDVWNDDPSEWTCGWPVHGDDTNTLDLLDFNSCTTDTTGANASNLITWPGDSGQIASVSGTVSTLEDLFCVARSTLRPTEGSEFLRSNTGFEPPEGPQQQASVDSYDYSCLKLHMPPCVEASSLLTGFPDAWLIAQDSSAGTKGPSSHEPETDSNAESGSPLALTSPSRNVEPADTHGTAPTNPVQLSNSDNAPVHAPLETTRWIHYKPRKNKRSSETPGPGLTAGGTRKRGRKGPLDEAKRRKANETRITRACWNCRWRRKSVSRFLATRVAEWTGAPFSVDLTWGFGPTFPCTVRRVVPRDEDAVCAAEWWYVAEERAYRTEKVLAPPIAFAGFDPGGMCGVFDGYLGKVVDVHFAGFPLFVFGPATFRGGVLQLVYKMYEDQERPALVRLALKLLLLVYILNHVIRVDQQSEVVQRCHQLFPEYQKLPAATIGSAYHTPRLANIQIKMALSTMVGPMVKNLLRGLQAYICRRRRTEWTIAVSVLVTLALILEELQVQIHLSIMPGDTPSVGAYTKNQAHQICNTMTHGGMDVLLDLYTAGFGTWIAEFGNGPLEKERVENIDPVDLSTMKFIGGLKFLSGELDIDAKRMYQIDEPGVLEAVFPVDAEGVSDFFNKVAGRLFLGLFKG</sequence>
<accession>A0A9P8L628</accession>
<feature type="compositionally biased region" description="Basic and acidic residues" evidence="1">
    <location>
        <begin position="242"/>
        <end position="252"/>
    </location>
</feature>
<feature type="region of interest" description="Disordered" evidence="1">
    <location>
        <begin position="88"/>
        <end position="109"/>
    </location>
</feature>
<comment type="caution">
    <text evidence="2">The sequence shown here is derived from an EMBL/GenBank/DDBJ whole genome shotgun (WGS) entry which is preliminary data.</text>
</comment>
<evidence type="ECO:0000313" key="3">
    <source>
        <dbReference type="Proteomes" id="UP000698800"/>
    </source>
</evidence>